<comment type="caution">
    <text evidence="1">The sequence shown here is derived from an EMBL/GenBank/DDBJ whole genome shotgun (WGS) entry which is preliminary data.</text>
</comment>
<reference evidence="1 2" key="1">
    <citation type="submission" date="2018-06" db="EMBL/GenBank/DDBJ databases">
        <title>Comparative genomics reveals the genomic features of Rhizophagus irregularis, R. cerebriforme, R. diaphanum and Gigaspora rosea, and their symbiotic lifestyle signature.</title>
        <authorList>
            <person name="Morin E."/>
            <person name="San Clemente H."/>
            <person name="Chen E.C.H."/>
            <person name="De La Providencia I."/>
            <person name="Hainaut M."/>
            <person name="Kuo A."/>
            <person name="Kohler A."/>
            <person name="Murat C."/>
            <person name="Tang N."/>
            <person name="Roy S."/>
            <person name="Loubradou J."/>
            <person name="Henrissat B."/>
            <person name="Grigoriev I.V."/>
            <person name="Corradi N."/>
            <person name="Roux C."/>
            <person name="Martin F.M."/>
        </authorList>
    </citation>
    <scope>NUCLEOTIDE SEQUENCE [LARGE SCALE GENOMIC DNA]</scope>
    <source>
        <strain evidence="1 2">DAOM 194757</strain>
    </source>
</reference>
<accession>A0A397TTI2</accession>
<sequence length="219" mass="25422">MLAYAFTKRNFLANIYSTQRVENKTKYAITKVPKYESYRGLPYTSNMIFKKIDYMCKKYFIPNSLALQQKLMSECLLYRVLLCKSNGHNMGFIEDDYEEPQILLNIALENCCGISVKKTWEKALFNMKLNWYSEEAIERICEQEINVKNVMELDSKKVLYGYGLRLCKMALDIAVMNGSNTVLENILQRFIDEQASVQNKTVSEQELDQASSFKISNPS</sequence>
<dbReference type="Proteomes" id="UP000266673">
    <property type="component" value="Unassembled WGS sequence"/>
</dbReference>
<keyword evidence="2" id="KW-1185">Reference proteome</keyword>
<dbReference type="EMBL" id="QKWP01003127">
    <property type="protein sequence ID" value="RIB01432.1"/>
    <property type="molecule type" value="Genomic_DNA"/>
</dbReference>
<proteinExistence type="predicted"/>
<name>A0A397TTI2_9GLOM</name>
<evidence type="ECO:0000313" key="1">
    <source>
        <dbReference type="EMBL" id="RIB01432.1"/>
    </source>
</evidence>
<dbReference type="STRING" id="44941.A0A397TTI2"/>
<organism evidence="1 2">
    <name type="scientific">Gigaspora rosea</name>
    <dbReference type="NCBI Taxonomy" id="44941"/>
    <lineage>
        <taxon>Eukaryota</taxon>
        <taxon>Fungi</taxon>
        <taxon>Fungi incertae sedis</taxon>
        <taxon>Mucoromycota</taxon>
        <taxon>Glomeromycotina</taxon>
        <taxon>Glomeromycetes</taxon>
        <taxon>Diversisporales</taxon>
        <taxon>Gigasporaceae</taxon>
        <taxon>Gigaspora</taxon>
    </lineage>
</organism>
<gene>
    <name evidence="1" type="ORF">C2G38_2230860</name>
</gene>
<dbReference type="OrthoDB" id="2426087at2759"/>
<evidence type="ECO:0000313" key="2">
    <source>
        <dbReference type="Proteomes" id="UP000266673"/>
    </source>
</evidence>
<dbReference type="AlphaFoldDB" id="A0A397TTI2"/>
<protein>
    <submittedName>
        <fullName evidence="1">Uncharacterized protein</fullName>
    </submittedName>
</protein>